<keyword evidence="1" id="KW-0472">Membrane</keyword>
<feature type="non-terminal residue" evidence="2">
    <location>
        <position position="1"/>
    </location>
</feature>
<dbReference type="PANTHER" id="PTHR35043">
    <property type="entry name" value="TRANSCRIPTION FACTOR DOMAIN-CONTAINING PROTEIN"/>
    <property type="match status" value="1"/>
</dbReference>
<evidence type="ECO:0000313" key="3">
    <source>
        <dbReference type="Proteomes" id="UP000250043"/>
    </source>
</evidence>
<evidence type="ECO:0000256" key="1">
    <source>
        <dbReference type="SAM" id="Phobius"/>
    </source>
</evidence>
<dbReference type="EMBL" id="KV722676">
    <property type="protein sequence ID" value="OCH84417.1"/>
    <property type="molecule type" value="Genomic_DNA"/>
</dbReference>
<keyword evidence="1" id="KW-0812">Transmembrane</keyword>
<gene>
    <name evidence="2" type="ORF">OBBRIDRAFT_764357</name>
</gene>
<name>A0A8E2DF48_9APHY</name>
<accession>A0A8E2DF48</accession>
<protein>
    <submittedName>
        <fullName evidence="2">Uncharacterized protein</fullName>
    </submittedName>
</protein>
<dbReference type="AlphaFoldDB" id="A0A8E2DF48"/>
<feature type="transmembrane region" description="Helical" evidence="1">
    <location>
        <begin position="416"/>
        <end position="436"/>
    </location>
</feature>
<feature type="transmembrane region" description="Helical" evidence="1">
    <location>
        <begin position="345"/>
        <end position="365"/>
    </location>
</feature>
<reference evidence="2 3" key="1">
    <citation type="submission" date="2016-07" db="EMBL/GenBank/DDBJ databases">
        <title>Draft genome of the white-rot fungus Obba rivulosa 3A-2.</title>
        <authorList>
            <consortium name="DOE Joint Genome Institute"/>
            <person name="Miettinen O."/>
            <person name="Riley R."/>
            <person name="Acob R."/>
            <person name="Barry K."/>
            <person name="Cullen D."/>
            <person name="De Vries R."/>
            <person name="Hainaut M."/>
            <person name="Hatakka A."/>
            <person name="Henrissat B."/>
            <person name="Hilden K."/>
            <person name="Kuo R."/>
            <person name="Labutti K."/>
            <person name="Lipzen A."/>
            <person name="Makela M.R."/>
            <person name="Sandor L."/>
            <person name="Spatafora J.W."/>
            <person name="Grigoriev I.V."/>
            <person name="Hibbett D.S."/>
        </authorList>
    </citation>
    <scope>NUCLEOTIDE SEQUENCE [LARGE SCALE GENOMIC DNA]</scope>
    <source>
        <strain evidence="2 3">3A-2</strain>
    </source>
</reference>
<feature type="transmembrane region" description="Helical" evidence="1">
    <location>
        <begin position="377"/>
        <end position="396"/>
    </location>
</feature>
<evidence type="ECO:0000313" key="2">
    <source>
        <dbReference type="EMBL" id="OCH84417.1"/>
    </source>
</evidence>
<sequence>MQLAHEEDCRKSIGNVAAISLTRERRGKVCHIHRLSASRCRPLTTVFQPSSITALSAMSLTGVSKSDSATNIIHGFVSGGGGRGTMDIVWSCVSVLIFCAWTVQDSGITENEWQARAERFFLACLMIIAPEIALTIALREFLDAQCMVSECNEHWKIQGDEIQWTMVEGFYACMGGFTLDGTKSLTSKDVRVLIEQDFITPKSYADVIGVRSKSDSFSTIISCAQALWMFMQCIVRAANHLPITTLEYGTVGYIVVACVICGLKWHKPEVVALRIHISLRDGKSVDDATIVLSDSNNAYEGEKHEDIETLHTPREVGNAAQAASQDSHGRCGCPEGLWIRLQVPFVYLLCGVVGVGFGIWHCVAWNNFFPTHSERQLWHICAVLSSVPYIPLVAALNFRDSLDQSGNRPGDKVQDILLKFVVAFFVLMYIFPRGFLCIEMFIGLRRAPA</sequence>
<keyword evidence="3" id="KW-1185">Reference proteome</keyword>
<dbReference type="PANTHER" id="PTHR35043:SF7">
    <property type="entry name" value="TRANSCRIPTION FACTOR DOMAIN-CONTAINING PROTEIN"/>
    <property type="match status" value="1"/>
</dbReference>
<dbReference type="Proteomes" id="UP000250043">
    <property type="component" value="Unassembled WGS sequence"/>
</dbReference>
<organism evidence="2 3">
    <name type="scientific">Obba rivulosa</name>
    <dbReference type="NCBI Taxonomy" id="1052685"/>
    <lineage>
        <taxon>Eukaryota</taxon>
        <taxon>Fungi</taxon>
        <taxon>Dikarya</taxon>
        <taxon>Basidiomycota</taxon>
        <taxon>Agaricomycotina</taxon>
        <taxon>Agaricomycetes</taxon>
        <taxon>Polyporales</taxon>
        <taxon>Gelatoporiaceae</taxon>
        <taxon>Obba</taxon>
    </lineage>
</organism>
<keyword evidence="1" id="KW-1133">Transmembrane helix</keyword>
<dbReference type="OrthoDB" id="2788011at2759"/>
<proteinExistence type="predicted"/>